<dbReference type="Proteomes" id="UP000068250">
    <property type="component" value="Chromosome I"/>
</dbReference>
<sequence length="32" mass="3549">MALWDYLLIQHETAGASVGIRQIDCVLNTTES</sequence>
<dbReference type="EMBL" id="LN609302">
    <property type="protein sequence ID" value="CEF56019.1"/>
    <property type="molecule type" value="Genomic_DNA"/>
</dbReference>
<dbReference type="AlphaFoldDB" id="A0A0U4YD04"/>
<evidence type="ECO:0000313" key="1">
    <source>
        <dbReference type="EMBL" id="CEF56019.1"/>
    </source>
</evidence>
<dbReference type="STRING" id="431306.AGA_1740"/>
<evidence type="ECO:0000313" key="2">
    <source>
        <dbReference type="Proteomes" id="UP000068250"/>
    </source>
</evidence>
<protein>
    <submittedName>
        <fullName evidence="1">Uncharacterized protein</fullName>
    </submittedName>
</protein>
<gene>
    <name evidence="1" type="ORF">AGA_1740</name>
</gene>
<name>A0A0U4YD04_9PROT</name>
<organism evidence="1 2">
    <name type="scientific">Acetobacter ghanensis</name>
    <dbReference type="NCBI Taxonomy" id="431306"/>
    <lineage>
        <taxon>Bacteria</taxon>
        <taxon>Pseudomonadati</taxon>
        <taxon>Pseudomonadota</taxon>
        <taxon>Alphaproteobacteria</taxon>
        <taxon>Acetobacterales</taxon>
        <taxon>Acetobacteraceae</taxon>
        <taxon>Acetobacter</taxon>
    </lineage>
</organism>
<accession>A0A0U4YD04</accession>
<dbReference type="PATRIC" id="fig|431306.5.peg.1778"/>
<proteinExistence type="predicted"/>
<reference evidence="2" key="1">
    <citation type="submission" date="2014-09" db="EMBL/GenBank/DDBJ databases">
        <authorList>
            <person name="Illeghems K.G."/>
        </authorList>
    </citation>
    <scope>NUCLEOTIDE SEQUENCE [LARGE SCALE GENOMIC DNA]</scope>
    <source>
        <strain evidence="2">LMG 23848T</strain>
    </source>
</reference>